<dbReference type="InterPro" id="IPR006094">
    <property type="entry name" value="Oxid_FAD_bind_N"/>
</dbReference>
<reference evidence="8" key="1">
    <citation type="journal article" date="2020" name="Stud. Mycol.">
        <title>101 Dothideomycetes genomes: a test case for predicting lifestyles and emergence of pathogens.</title>
        <authorList>
            <person name="Haridas S."/>
            <person name="Albert R."/>
            <person name="Binder M."/>
            <person name="Bloem J."/>
            <person name="Labutti K."/>
            <person name="Salamov A."/>
            <person name="Andreopoulos B."/>
            <person name="Baker S."/>
            <person name="Barry K."/>
            <person name="Bills G."/>
            <person name="Bluhm B."/>
            <person name="Cannon C."/>
            <person name="Castanera R."/>
            <person name="Culley D."/>
            <person name="Daum C."/>
            <person name="Ezra D."/>
            <person name="Gonzalez J."/>
            <person name="Henrissat B."/>
            <person name="Kuo A."/>
            <person name="Liang C."/>
            <person name="Lipzen A."/>
            <person name="Lutzoni F."/>
            <person name="Magnuson J."/>
            <person name="Mondo S."/>
            <person name="Nolan M."/>
            <person name="Ohm R."/>
            <person name="Pangilinan J."/>
            <person name="Park H.-J."/>
            <person name="Ramirez L."/>
            <person name="Alfaro M."/>
            <person name="Sun H."/>
            <person name="Tritt A."/>
            <person name="Yoshinaga Y."/>
            <person name="Zwiers L.-H."/>
            <person name="Turgeon B."/>
            <person name="Goodwin S."/>
            <person name="Spatafora J."/>
            <person name="Crous P."/>
            <person name="Grigoriev I."/>
        </authorList>
    </citation>
    <scope>NUCLEOTIDE SEQUENCE</scope>
    <source>
        <strain evidence="8">CBS 122367</strain>
    </source>
</reference>
<organism evidence="8 9">
    <name type="scientific">Lentithecium fluviatile CBS 122367</name>
    <dbReference type="NCBI Taxonomy" id="1168545"/>
    <lineage>
        <taxon>Eukaryota</taxon>
        <taxon>Fungi</taxon>
        <taxon>Dikarya</taxon>
        <taxon>Ascomycota</taxon>
        <taxon>Pezizomycotina</taxon>
        <taxon>Dothideomycetes</taxon>
        <taxon>Pleosporomycetidae</taxon>
        <taxon>Pleosporales</taxon>
        <taxon>Massarineae</taxon>
        <taxon>Lentitheciaceae</taxon>
        <taxon>Lentithecium</taxon>
    </lineage>
</organism>
<evidence type="ECO:0000256" key="2">
    <source>
        <dbReference type="ARBA" id="ARBA00005466"/>
    </source>
</evidence>
<dbReference type="EMBL" id="MU005602">
    <property type="protein sequence ID" value="KAF2679553.1"/>
    <property type="molecule type" value="Genomic_DNA"/>
</dbReference>
<accession>A0A6G1INJ1</accession>
<dbReference type="GO" id="GO:0016491">
    <property type="term" value="F:oxidoreductase activity"/>
    <property type="evidence" value="ECO:0007669"/>
    <property type="project" value="UniProtKB-KW"/>
</dbReference>
<feature type="signal peptide" evidence="6">
    <location>
        <begin position="1"/>
        <end position="19"/>
    </location>
</feature>
<dbReference type="GO" id="GO:0071949">
    <property type="term" value="F:FAD binding"/>
    <property type="evidence" value="ECO:0007669"/>
    <property type="project" value="InterPro"/>
</dbReference>
<feature type="chain" id="PRO_5026217119" evidence="6">
    <location>
        <begin position="20"/>
        <end position="570"/>
    </location>
</feature>
<dbReference type="Proteomes" id="UP000799291">
    <property type="component" value="Unassembled WGS sequence"/>
</dbReference>
<dbReference type="InterPro" id="IPR050416">
    <property type="entry name" value="FAD-linked_Oxidoreductase"/>
</dbReference>
<comment type="similarity">
    <text evidence="2">Belongs to the oxygen-dependent FAD-linked oxidoreductase family.</text>
</comment>
<dbReference type="OrthoDB" id="9983560at2759"/>
<dbReference type="PANTHER" id="PTHR42973">
    <property type="entry name" value="BINDING OXIDOREDUCTASE, PUTATIVE (AFU_ORTHOLOGUE AFUA_1G17690)-RELATED"/>
    <property type="match status" value="1"/>
</dbReference>
<keyword evidence="3" id="KW-0285">Flavoprotein</keyword>
<evidence type="ECO:0000256" key="5">
    <source>
        <dbReference type="ARBA" id="ARBA00023002"/>
    </source>
</evidence>
<evidence type="ECO:0000256" key="1">
    <source>
        <dbReference type="ARBA" id="ARBA00001974"/>
    </source>
</evidence>
<dbReference type="InterPro" id="IPR016166">
    <property type="entry name" value="FAD-bd_PCMH"/>
</dbReference>
<dbReference type="InterPro" id="IPR016169">
    <property type="entry name" value="FAD-bd_PCMH_sub2"/>
</dbReference>
<keyword evidence="4" id="KW-0274">FAD</keyword>
<evidence type="ECO:0000256" key="4">
    <source>
        <dbReference type="ARBA" id="ARBA00022827"/>
    </source>
</evidence>
<gene>
    <name evidence="8" type="ORF">K458DRAFT_346488</name>
</gene>
<dbReference type="InterPro" id="IPR012951">
    <property type="entry name" value="BBE"/>
</dbReference>
<dbReference type="InterPro" id="IPR036318">
    <property type="entry name" value="FAD-bd_PCMH-like_sf"/>
</dbReference>
<keyword evidence="5" id="KW-0560">Oxidoreductase</keyword>
<evidence type="ECO:0000313" key="8">
    <source>
        <dbReference type="EMBL" id="KAF2679553.1"/>
    </source>
</evidence>
<dbReference type="Pfam" id="PF01565">
    <property type="entry name" value="FAD_binding_4"/>
    <property type="match status" value="1"/>
</dbReference>
<evidence type="ECO:0000256" key="3">
    <source>
        <dbReference type="ARBA" id="ARBA00022630"/>
    </source>
</evidence>
<evidence type="ECO:0000259" key="7">
    <source>
        <dbReference type="PROSITE" id="PS51387"/>
    </source>
</evidence>
<dbReference type="SUPFAM" id="SSF56176">
    <property type="entry name" value="FAD-binding/transporter-associated domain-like"/>
    <property type="match status" value="1"/>
</dbReference>
<keyword evidence="6" id="KW-0732">Signal</keyword>
<sequence length="570" mass="61941">MALPTFLLALSGIAKGAHSLSFDRSSCKCVPQDSCWPLTQEWQSLNQTVEGRLIVTVPLASVCHQPHLAQSQCEKLKDGWPFTQTHIPDPASFVSPLAQNGSCDPYSPQTSKCDIGNYPVYVVNASTPEHVAAALRFAKKKNIRVVVKSTGHDLLGKSSGHGSLGIWMHSFNHLSFTPKYTGVNSNYIGPAARIGPGVLSYELYEKAAKNGLRVLGGTCPTVAVAGGYTAGGGHSLLSGKYGLSADNVLEWEVVTSNGSHITATPTHNADLYWALSGGGGGVFAVTLSMTVKAFPDGPIATAGLTFEVSTSPNEDVFWSAVQAFHKQIPVFVDYGASAPYVIQGGIFSLQPLTLPDKSDEEVEDLIAPLLAELNALKVPYKLNVTTFPSFYDMFAAYYGPLPYGVVSHSEVQASRLIPRPTLLQKSDELIKVHRKIASLKEGPFWIVGNSFRVPRTPSAPNAVLPAWRDTDIHQMVVGPWNWTATWTENLAKEQALLDTVLPGLSQFSRSTYLNEGTPNQADWKEAFYGSNYGRLRKIKRVYDPDDVFYAKTGVGSDEWSADSDQRLCRI</sequence>
<dbReference type="Gene3D" id="3.30.465.10">
    <property type="match status" value="2"/>
</dbReference>
<protein>
    <submittedName>
        <fullName evidence="8">FAD-binding domain-containing protein</fullName>
    </submittedName>
</protein>
<dbReference type="PANTHER" id="PTHR42973:SF39">
    <property type="entry name" value="FAD-BINDING PCMH-TYPE DOMAIN-CONTAINING PROTEIN"/>
    <property type="match status" value="1"/>
</dbReference>
<feature type="domain" description="FAD-binding PCMH-type" evidence="7">
    <location>
        <begin position="115"/>
        <end position="296"/>
    </location>
</feature>
<keyword evidence="9" id="KW-1185">Reference proteome</keyword>
<name>A0A6G1INJ1_9PLEO</name>
<evidence type="ECO:0000313" key="9">
    <source>
        <dbReference type="Proteomes" id="UP000799291"/>
    </source>
</evidence>
<comment type="cofactor">
    <cofactor evidence="1">
        <name>FAD</name>
        <dbReference type="ChEBI" id="CHEBI:57692"/>
    </cofactor>
</comment>
<evidence type="ECO:0000256" key="6">
    <source>
        <dbReference type="SAM" id="SignalP"/>
    </source>
</evidence>
<proteinExistence type="inferred from homology"/>
<dbReference type="Pfam" id="PF08031">
    <property type="entry name" value="BBE"/>
    <property type="match status" value="1"/>
</dbReference>
<dbReference type="PROSITE" id="PS51387">
    <property type="entry name" value="FAD_PCMH"/>
    <property type="match status" value="1"/>
</dbReference>
<dbReference type="AlphaFoldDB" id="A0A6G1INJ1"/>